<keyword evidence="3" id="KW-0611">Plant defense</keyword>
<keyword evidence="11" id="KW-1185">Reference proteome</keyword>
<dbReference type="OrthoDB" id="1658288at2759"/>
<evidence type="ECO:0000256" key="1">
    <source>
        <dbReference type="ARBA" id="ARBA00010240"/>
    </source>
</evidence>
<feature type="active site" description="Nucleophile" evidence="7">
    <location>
        <position position="96"/>
    </location>
</feature>
<comment type="function">
    <text evidence="6">Possesses non-specific lipolytic acyl hydrolase (LAH) activity. Hydrolyzes phospholipids as well as galactolipids. May play a role in disease resistance.</text>
</comment>
<keyword evidence="5 7" id="KW-0443">Lipid metabolism</keyword>
<gene>
    <name evidence="10" type="ORF">AXF42_Ash016526</name>
</gene>
<dbReference type="Pfam" id="PF01734">
    <property type="entry name" value="Patatin"/>
    <property type="match status" value="1"/>
</dbReference>
<dbReference type="GO" id="GO:0047372">
    <property type="term" value="F:monoacylglycerol lipase activity"/>
    <property type="evidence" value="ECO:0007669"/>
    <property type="project" value="TreeGrafter"/>
</dbReference>
<evidence type="ECO:0000256" key="6">
    <source>
        <dbReference type="ARBA" id="ARBA00025642"/>
    </source>
</evidence>
<feature type="active site" description="Proton acceptor" evidence="7">
    <location>
        <position position="247"/>
    </location>
</feature>
<evidence type="ECO:0000259" key="9">
    <source>
        <dbReference type="PROSITE" id="PS51635"/>
    </source>
</evidence>
<name>A0A2I0AVD2_9ASPA</name>
<evidence type="ECO:0000256" key="3">
    <source>
        <dbReference type="ARBA" id="ARBA00022821"/>
    </source>
</evidence>
<sequence length="430" mass="47217">MAVLGTKSFLDCSFKDSILIKLAYEHTNIQPKEENSFQAVSSCSRGSLVTVLSIDGGGVRGIIPGIMLSFLESKLQELDGENARLVDYFDVVAGTSTGGLVTAMITAPARNTDRPIFSAKDITDFYLIHCPKIFPPKGNGLISSTKGILDALAGPKYDGKYLHSLTKQILGDTKLHQTLTNVVIPTFDVRLLQPCIFSSFELKTIPSKDASLSDICIGTSAAPTYLPAHHFETKDSQGNTRSFDLVDGGLAANNPTLLAMNFMSRNIFKESQDYFEISPVEYNKFLVISLGTGSAKFQEKYTAEGAAKWGILQWMFNDGNTPIIDMYSEASADMVDIQTSIFFHTLQSEKNYLRIQDDTLAGNASSVDLSTKENLEKLVEIGEKLLKKPVARLNVETGLYEPVEGEGTNEEALARFAMLLSEEKKRRISK</sequence>
<dbReference type="PANTHER" id="PTHR32176">
    <property type="entry name" value="XYLOSE ISOMERASE"/>
    <property type="match status" value="1"/>
</dbReference>
<evidence type="ECO:0000256" key="7">
    <source>
        <dbReference type="PROSITE-ProRule" id="PRU01161"/>
    </source>
</evidence>
<dbReference type="InterPro" id="IPR002641">
    <property type="entry name" value="PNPLA_dom"/>
</dbReference>
<keyword evidence="2 7" id="KW-0378">Hydrolase</keyword>
<protein>
    <recommendedName>
        <fullName evidence="8">Patatin</fullName>
        <ecNumber evidence="8">3.1.1.-</ecNumber>
    </recommendedName>
</protein>
<comment type="function">
    <text evidence="8">Lipolytic acyl hydrolase (LAH).</text>
</comment>
<evidence type="ECO:0000256" key="2">
    <source>
        <dbReference type="ARBA" id="ARBA00022801"/>
    </source>
</evidence>
<feature type="short sequence motif" description="GXSXG" evidence="7">
    <location>
        <begin position="94"/>
        <end position="98"/>
    </location>
</feature>
<dbReference type="EMBL" id="KZ451948">
    <property type="protein sequence ID" value="PKA59502.1"/>
    <property type="molecule type" value="Genomic_DNA"/>
</dbReference>
<dbReference type="AlphaFoldDB" id="A0A2I0AVD2"/>
<evidence type="ECO:0000256" key="4">
    <source>
        <dbReference type="ARBA" id="ARBA00022963"/>
    </source>
</evidence>
<evidence type="ECO:0000256" key="5">
    <source>
        <dbReference type="ARBA" id="ARBA00023098"/>
    </source>
</evidence>
<dbReference type="PROSITE" id="PS51635">
    <property type="entry name" value="PNPLA"/>
    <property type="match status" value="1"/>
</dbReference>
<dbReference type="Gene3D" id="3.40.1090.10">
    <property type="entry name" value="Cytosolic phospholipase A2 catalytic domain"/>
    <property type="match status" value="1"/>
</dbReference>
<dbReference type="SUPFAM" id="SSF52151">
    <property type="entry name" value="FabD/lysophospholipase-like"/>
    <property type="match status" value="1"/>
</dbReference>
<evidence type="ECO:0000313" key="10">
    <source>
        <dbReference type="EMBL" id="PKA59502.1"/>
    </source>
</evidence>
<dbReference type="FunFam" id="3.40.1090.10:FF:000005">
    <property type="entry name" value="Patatin"/>
    <property type="match status" value="1"/>
</dbReference>
<proteinExistence type="inferred from homology"/>
<dbReference type="STRING" id="1088818.A0A2I0AVD2"/>
<dbReference type="GO" id="GO:0016042">
    <property type="term" value="P:lipid catabolic process"/>
    <property type="evidence" value="ECO:0007669"/>
    <property type="project" value="UniProtKB-UniRule"/>
</dbReference>
<accession>A0A2I0AVD2</accession>
<evidence type="ECO:0000256" key="8">
    <source>
        <dbReference type="RuleBase" id="RU361262"/>
    </source>
</evidence>
<dbReference type="GO" id="GO:0004620">
    <property type="term" value="F:phospholipase activity"/>
    <property type="evidence" value="ECO:0007669"/>
    <property type="project" value="TreeGrafter"/>
</dbReference>
<feature type="short sequence motif" description="GXGXXG" evidence="7">
    <location>
        <begin position="56"/>
        <end position="61"/>
    </location>
</feature>
<feature type="domain" description="PNPLA" evidence="9">
    <location>
        <begin position="52"/>
        <end position="260"/>
    </location>
</feature>
<keyword evidence="4 7" id="KW-0442">Lipid degradation</keyword>
<comment type="similarity">
    <text evidence="1 8">Belongs to the patatin family.</text>
</comment>
<organism evidence="10 11">
    <name type="scientific">Apostasia shenzhenica</name>
    <dbReference type="NCBI Taxonomy" id="1088818"/>
    <lineage>
        <taxon>Eukaryota</taxon>
        <taxon>Viridiplantae</taxon>
        <taxon>Streptophyta</taxon>
        <taxon>Embryophyta</taxon>
        <taxon>Tracheophyta</taxon>
        <taxon>Spermatophyta</taxon>
        <taxon>Magnoliopsida</taxon>
        <taxon>Liliopsida</taxon>
        <taxon>Asparagales</taxon>
        <taxon>Orchidaceae</taxon>
        <taxon>Apostasioideae</taxon>
        <taxon>Apostasia</taxon>
    </lineage>
</organism>
<reference evidence="10 11" key="1">
    <citation type="journal article" date="2017" name="Nature">
        <title>The Apostasia genome and the evolution of orchids.</title>
        <authorList>
            <person name="Zhang G.Q."/>
            <person name="Liu K.W."/>
            <person name="Li Z."/>
            <person name="Lohaus R."/>
            <person name="Hsiao Y.Y."/>
            <person name="Niu S.C."/>
            <person name="Wang J.Y."/>
            <person name="Lin Y.C."/>
            <person name="Xu Q."/>
            <person name="Chen L.J."/>
            <person name="Yoshida K."/>
            <person name="Fujiwara S."/>
            <person name="Wang Z.W."/>
            <person name="Zhang Y.Q."/>
            <person name="Mitsuda N."/>
            <person name="Wang M."/>
            <person name="Liu G.H."/>
            <person name="Pecoraro L."/>
            <person name="Huang H.X."/>
            <person name="Xiao X.J."/>
            <person name="Lin M."/>
            <person name="Wu X.Y."/>
            <person name="Wu W.L."/>
            <person name="Chen Y.Y."/>
            <person name="Chang S.B."/>
            <person name="Sakamoto S."/>
            <person name="Ohme-Takagi M."/>
            <person name="Yagi M."/>
            <person name="Zeng S.J."/>
            <person name="Shen C.Y."/>
            <person name="Yeh C.M."/>
            <person name="Luo Y.B."/>
            <person name="Tsai W.C."/>
            <person name="Van de Peer Y."/>
            <person name="Liu Z.J."/>
        </authorList>
    </citation>
    <scope>NUCLEOTIDE SEQUENCE [LARGE SCALE GENOMIC DNA]</scope>
    <source>
        <strain evidence="11">cv. Shenzhen</strain>
        <tissue evidence="10">Stem</tissue>
    </source>
</reference>
<feature type="short sequence motif" description="DGA/G" evidence="7">
    <location>
        <begin position="247"/>
        <end position="249"/>
    </location>
</feature>
<dbReference type="GO" id="GO:0006952">
    <property type="term" value="P:defense response"/>
    <property type="evidence" value="ECO:0007669"/>
    <property type="project" value="UniProtKB-KW"/>
</dbReference>
<dbReference type="EC" id="3.1.1.-" evidence="8"/>
<evidence type="ECO:0000313" key="11">
    <source>
        <dbReference type="Proteomes" id="UP000236161"/>
    </source>
</evidence>
<dbReference type="Proteomes" id="UP000236161">
    <property type="component" value="Unassembled WGS sequence"/>
</dbReference>
<dbReference type="PANTHER" id="PTHR32176:SF103">
    <property type="entry name" value="OS08G0376550 PROTEIN"/>
    <property type="match status" value="1"/>
</dbReference>
<dbReference type="CDD" id="cd07214">
    <property type="entry name" value="Pat17_isozyme_like"/>
    <property type="match status" value="1"/>
</dbReference>
<dbReference type="InterPro" id="IPR016035">
    <property type="entry name" value="Acyl_Trfase/lysoPLipase"/>
</dbReference>
<comment type="domain">
    <text evidence="8">The nitrogen atoms of the two glycine residues in the GGXR motif define the oxyanion hole, and stabilize the oxyanion that forms during the nucleophilic attack by the catalytic serine during substrate cleavage.</text>
</comment>